<dbReference type="InParanoid" id="A0A136J2H1"/>
<keyword evidence="3" id="KW-1185">Reference proteome</keyword>
<organism evidence="2 3">
    <name type="scientific">Microdochium bolleyi</name>
    <dbReference type="NCBI Taxonomy" id="196109"/>
    <lineage>
        <taxon>Eukaryota</taxon>
        <taxon>Fungi</taxon>
        <taxon>Dikarya</taxon>
        <taxon>Ascomycota</taxon>
        <taxon>Pezizomycotina</taxon>
        <taxon>Sordariomycetes</taxon>
        <taxon>Xylariomycetidae</taxon>
        <taxon>Xylariales</taxon>
        <taxon>Microdochiaceae</taxon>
        <taxon>Microdochium</taxon>
    </lineage>
</organism>
<feature type="region of interest" description="Disordered" evidence="1">
    <location>
        <begin position="231"/>
        <end position="267"/>
    </location>
</feature>
<protein>
    <submittedName>
        <fullName evidence="2">Uncharacterized protein</fullName>
    </submittedName>
</protein>
<feature type="compositionally biased region" description="Polar residues" evidence="1">
    <location>
        <begin position="126"/>
        <end position="139"/>
    </location>
</feature>
<sequence length="267" mass="28585">MTEPAASDQSMNAQEPGDPHALARSPETHPVEPRTTLPRFDPIFTLITNTSNASTHHPHVRYIFSDDDPDVFTQALAECEAGAVREGNDTRAMILDLRPDDQGSYSVTGATSLSPSWAVLNAEISQISPPSSDGGNNSDGKADSDTGDVSVKQPGRLMLRVEGVESSTMGSEVDLALSYEQSRQGSGSRSGIGSGVTSSRADVPPGNDNAEDYGVLIEDFQKRLTMLRKVVDAGEERRSSRAPTLTHESPEQHLVLQGQVEEKKPSG</sequence>
<dbReference type="Proteomes" id="UP000070501">
    <property type="component" value="Unassembled WGS sequence"/>
</dbReference>
<dbReference type="EMBL" id="KQ964250">
    <property type="protein sequence ID" value="KXJ91279.1"/>
    <property type="molecule type" value="Genomic_DNA"/>
</dbReference>
<evidence type="ECO:0000313" key="3">
    <source>
        <dbReference type="Proteomes" id="UP000070501"/>
    </source>
</evidence>
<dbReference type="AlphaFoldDB" id="A0A136J2H1"/>
<evidence type="ECO:0000256" key="1">
    <source>
        <dbReference type="SAM" id="MobiDB-lite"/>
    </source>
</evidence>
<gene>
    <name evidence="2" type="ORF">Micbo1qcDRAFT_64126</name>
</gene>
<name>A0A136J2H1_9PEZI</name>
<accession>A0A136J2H1</accession>
<feature type="region of interest" description="Disordered" evidence="1">
    <location>
        <begin position="1"/>
        <end position="38"/>
    </location>
</feature>
<proteinExistence type="predicted"/>
<feature type="region of interest" description="Disordered" evidence="1">
    <location>
        <begin position="126"/>
        <end position="214"/>
    </location>
</feature>
<evidence type="ECO:0000313" key="2">
    <source>
        <dbReference type="EMBL" id="KXJ91279.1"/>
    </source>
</evidence>
<reference evidence="3" key="1">
    <citation type="submission" date="2016-02" db="EMBL/GenBank/DDBJ databases">
        <title>Draft genome sequence of Microdochium bolleyi, a fungal endophyte of beachgrass.</title>
        <authorList>
            <consortium name="DOE Joint Genome Institute"/>
            <person name="David A.S."/>
            <person name="May G."/>
            <person name="Haridas S."/>
            <person name="Lim J."/>
            <person name="Wang M."/>
            <person name="Labutti K."/>
            <person name="Lipzen A."/>
            <person name="Barry K."/>
            <person name="Grigoriev I.V."/>
        </authorList>
    </citation>
    <scope>NUCLEOTIDE SEQUENCE [LARGE SCALE GENOMIC DNA]</scope>
    <source>
        <strain evidence="3">J235TASD1</strain>
    </source>
</reference>
<dbReference type="STRING" id="196109.A0A136J2H1"/>
<dbReference type="OrthoDB" id="1681166at2759"/>